<protein>
    <submittedName>
        <fullName evidence="1">Uncharacterized protein</fullName>
    </submittedName>
</protein>
<sequence>MIDIMGDNFQTNMQPKMMIDLAKQLLLRGNPDMTSFTIMGEGMRLKGIYYYQANEEDVKLAQKMIDNWMNPNTPKNQLLKPEKSNKWVQ</sequence>
<evidence type="ECO:0000313" key="1">
    <source>
        <dbReference type="EMBL" id="GAF07335.1"/>
    </source>
</evidence>
<gene>
    <name evidence="1" type="ORF">JCM16418_1346</name>
</gene>
<dbReference type="AlphaFoldDB" id="W7Y8R7"/>
<keyword evidence="2" id="KW-1185">Reference proteome</keyword>
<organism evidence="1 2">
    <name type="scientific">Paenibacillus pini JCM 16418</name>
    <dbReference type="NCBI Taxonomy" id="1236976"/>
    <lineage>
        <taxon>Bacteria</taxon>
        <taxon>Bacillati</taxon>
        <taxon>Bacillota</taxon>
        <taxon>Bacilli</taxon>
        <taxon>Bacillales</taxon>
        <taxon>Paenibacillaceae</taxon>
        <taxon>Paenibacillus</taxon>
    </lineage>
</organism>
<reference evidence="1 2" key="1">
    <citation type="journal article" date="2014" name="Genome Announc.">
        <title>Draft Genome Sequence of Paenibacillus pini JCM 16418T, Isolated from the Rhizosphere of Pine Tree.</title>
        <authorList>
            <person name="Yuki M."/>
            <person name="Oshima K."/>
            <person name="Suda W."/>
            <person name="Oshida Y."/>
            <person name="Kitamura K."/>
            <person name="Iida Y."/>
            <person name="Hattori M."/>
            <person name="Ohkuma M."/>
        </authorList>
    </citation>
    <scope>NUCLEOTIDE SEQUENCE [LARGE SCALE GENOMIC DNA]</scope>
    <source>
        <strain evidence="1 2">JCM 16418</strain>
    </source>
</reference>
<dbReference type="Proteomes" id="UP000019364">
    <property type="component" value="Unassembled WGS sequence"/>
</dbReference>
<dbReference type="EMBL" id="BAVZ01000003">
    <property type="protein sequence ID" value="GAF07335.1"/>
    <property type="molecule type" value="Genomic_DNA"/>
</dbReference>
<dbReference type="Gene3D" id="3.40.630.190">
    <property type="entry name" value="LCP protein"/>
    <property type="match status" value="1"/>
</dbReference>
<accession>W7Y8R7</accession>
<name>W7Y8R7_9BACL</name>
<proteinExistence type="predicted"/>
<evidence type="ECO:0000313" key="2">
    <source>
        <dbReference type="Proteomes" id="UP000019364"/>
    </source>
</evidence>
<comment type="caution">
    <text evidence="1">The sequence shown here is derived from an EMBL/GenBank/DDBJ whole genome shotgun (WGS) entry which is preliminary data.</text>
</comment>